<keyword evidence="1" id="KW-0812">Transmembrane</keyword>
<organism evidence="2 3">
    <name type="scientific">Trichoderma asperellum (strain ATCC 204424 / CBS 433.97 / NBRC 101777)</name>
    <dbReference type="NCBI Taxonomy" id="1042311"/>
    <lineage>
        <taxon>Eukaryota</taxon>
        <taxon>Fungi</taxon>
        <taxon>Dikarya</taxon>
        <taxon>Ascomycota</taxon>
        <taxon>Pezizomycotina</taxon>
        <taxon>Sordariomycetes</taxon>
        <taxon>Hypocreomycetidae</taxon>
        <taxon>Hypocreales</taxon>
        <taxon>Hypocreaceae</taxon>
        <taxon>Trichoderma</taxon>
    </lineage>
</organism>
<feature type="transmembrane region" description="Helical" evidence="1">
    <location>
        <begin position="27"/>
        <end position="44"/>
    </location>
</feature>
<sequence length="151" mass="16691">MCLVVGDGALWLSGVGQEGDDVGRERVVRVLATFVFLGMIEPVWRNRADLQMRDLGVCARGASCAGIEDKLISLATTGSVIGIVAIIAGAAVFAWTGEWLDVLEWWFLADMKPHRVFVMLWLLSPFTDLAETVRLDLPLPFFSFERFVLCA</sequence>
<keyword evidence="3" id="KW-1185">Reference proteome</keyword>
<dbReference type="OrthoDB" id="4899210at2759"/>
<feature type="transmembrane region" description="Helical" evidence="1">
    <location>
        <begin position="71"/>
        <end position="96"/>
    </location>
</feature>
<gene>
    <name evidence="2" type="ORF">M441DRAFT_440116</name>
</gene>
<evidence type="ECO:0000256" key="1">
    <source>
        <dbReference type="SAM" id="Phobius"/>
    </source>
</evidence>
<accession>A0A2T3Z419</accession>
<keyword evidence="1" id="KW-0472">Membrane</keyword>
<dbReference type="EMBL" id="KZ679264">
    <property type="protein sequence ID" value="PTB39561.1"/>
    <property type="molecule type" value="Genomic_DNA"/>
</dbReference>
<keyword evidence="1" id="KW-1133">Transmembrane helix</keyword>
<evidence type="ECO:0000313" key="2">
    <source>
        <dbReference type="EMBL" id="PTB39561.1"/>
    </source>
</evidence>
<evidence type="ECO:0000313" key="3">
    <source>
        <dbReference type="Proteomes" id="UP000240493"/>
    </source>
</evidence>
<protein>
    <submittedName>
        <fullName evidence="2">Uncharacterized protein</fullName>
    </submittedName>
</protein>
<dbReference type="AlphaFoldDB" id="A0A2T3Z419"/>
<name>A0A2T3Z419_TRIA4</name>
<dbReference type="Proteomes" id="UP000240493">
    <property type="component" value="Unassembled WGS sequence"/>
</dbReference>
<proteinExistence type="predicted"/>
<reference evidence="2 3" key="1">
    <citation type="submission" date="2016-07" db="EMBL/GenBank/DDBJ databases">
        <title>Multiple horizontal gene transfer events from other fungi enriched the ability of initially mycotrophic Trichoderma (Ascomycota) to feed on dead plant biomass.</title>
        <authorList>
            <consortium name="DOE Joint Genome Institute"/>
            <person name="Aerts A."/>
            <person name="Atanasova L."/>
            <person name="Chenthamara K."/>
            <person name="Zhang J."/>
            <person name="Grujic M."/>
            <person name="Henrissat B."/>
            <person name="Kuo A."/>
            <person name="Salamov A."/>
            <person name="Lipzen A."/>
            <person name="Labutti K."/>
            <person name="Barry K."/>
            <person name="Miao Y."/>
            <person name="Rahimi M.J."/>
            <person name="Shen Q."/>
            <person name="Grigoriev I.V."/>
            <person name="Kubicek C.P."/>
            <person name="Druzhinina I.S."/>
        </authorList>
    </citation>
    <scope>NUCLEOTIDE SEQUENCE [LARGE SCALE GENOMIC DNA]</scope>
    <source>
        <strain evidence="2 3">CBS 433.97</strain>
    </source>
</reference>